<proteinExistence type="inferred from homology"/>
<accession>A0A2J8BAU4</accession>
<evidence type="ECO:0000313" key="6">
    <source>
        <dbReference type="EMBL" id="PNH21890.1"/>
    </source>
</evidence>
<comment type="caution">
    <text evidence="6">The sequence shown here is derived from an EMBL/GenBank/DDBJ whole genome shotgun (WGS) entry which is preliminary data.</text>
</comment>
<protein>
    <recommendedName>
        <fullName evidence="5">Sec-independent protein translocase protein TatC</fullName>
    </recommendedName>
</protein>
<keyword evidence="4 5" id="KW-0472">Membrane</keyword>
<gene>
    <name evidence="5" type="primary">tatC</name>
    <name evidence="6" type="ORF">CAL30_04240</name>
</gene>
<dbReference type="GO" id="GO:0033281">
    <property type="term" value="C:TAT protein transport complex"/>
    <property type="evidence" value="ECO:0007669"/>
    <property type="project" value="UniProtKB-UniRule"/>
</dbReference>
<dbReference type="GO" id="GO:0009977">
    <property type="term" value="F:proton motive force dependent protein transmembrane transporter activity"/>
    <property type="evidence" value="ECO:0007669"/>
    <property type="project" value="TreeGrafter"/>
</dbReference>
<comment type="function">
    <text evidence="5">Part of the twin-arginine translocation (Tat) system that transports large folded proteins containing a characteristic twin-arginine motif in their signal peptide across membranes.</text>
</comment>
<feature type="transmembrane region" description="Helical" evidence="5">
    <location>
        <begin position="118"/>
        <end position="142"/>
    </location>
</feature>
<dbReference type="PANTHER" id="PTHR30371">
    <property type="entry name" value="SEC-INDEPENDENT PROTEIN TRANSLOCASE PROTEIN TATC"/>
    <property type="match status" value="1"/>
</dbReference>
<dbReference type="Proteomes" id="UP000242958">
    <property type="component" value="Unassembled WGS sequence"/>
</dbReference>
<evidence type="ECO:0000256" key="2">
    <source>
        <dbReference type="ARBA" id="ARBA00022692"/>
    </source>
</evidence>
<feature type="transmembrane region" description="Helical" evidence="5">
    <location>
        <begin position="154"/>
        <end position="185"/>
    </location>
</feature>
<feature type="transmembrane region" description="Helical" evidence="5">
    <location>
        <begin position="197"/>
        <end position="213"/>
    </location>
</feature>
<comment type="similarity">
    <text evidence="5">Belongs to the TatC family.</text>
</comment>
<evidence type="ECO:0000256" key="1">
    <source>
        <dbReference type="ARBA" id="ARBA00004141"/>
    </source>
</evidence>
<dbReference type="GO" id="GO:0065002">
    <property type="term" value="P:intracellular protein transmembrane transport"/>
    <property type="evidence" value="ECO:0007669"/>
    <property type="project" value="TreeGrafter"/>
</dbReference>
<evidence type="ECO:0000256" key="5">
    <source>
        <dbReference type="HAMAP-Rule" id="MF_00902"/>
    </source>
</evidence>
<evidence type="ECO:0000256" key="4">
    <source>
        <dbReference type="ARBA" id="ARBA00023136"/>
    </source>
</evidence>
<comment type="subcellular location">
    <subcellularLocation>
        <location evidence="5">Cell membrane</location>
        <topology evidence="5">Multi-pass membrane protein</topology>
    </subcellularLocation>
    <subcellularLocation>
        <location evidence="1">Membrane</location>
        <topology evidence="1">Multi-pass membrane protein</topology>
    </subcellularLocation>
</comment>
<feature type="transmembrane region" description="Helical" evidence="5">
    <location>
        <begin position="219"/>
        <end position="238"/>
    </location>
</feature>
<dbReference type="RefSeq" id="WP_102889392.1">
    <property type="nucleotide sequence ID" value="NZ_NFMF01000005.1"/>
</dbReference>
<evidence type="ECO:0000256" key="3">
    <source>
        <dbReference type="ARBA" id="ARBA00022989"/>
    </source>
</evidence>
<sequence length="243" mass="27871">MNTVRTPQHPYDEKIMPVEGHVQELRKRIIRAVLWWGIASGGAYYYIEDIVRWLTKPAGKVYFLTPTEVFFAYLKLSLWLGFLIALPVLVYEGWAFFAPAFEPNLRKIGRRLVPGGVALFYIGLAFGYILVLPTAMTFFLSFSTPQLAPLFSFGAYLSFLIMFLLPFGLVFELPLIFFFLSCLGIVSASTLRHKRKYFIVFSFIFAGIISPTTDIFTQTMIAIPMLILYEVSIWLLAWQNKKT</sequence>
<keyword evidence="5" id="KW-1003">Cell membrane</keyword>
<organism evidence="6 7">
    <name type="scientific">Megasphaera hutchinsoni</name>
    <dbReference type="NCBI Taxonomy" id="1588748"/>
    <lineage>
        <taxon>Bacteria</taxon>
        <taxon>Bacillati</taxon>
        <taxon>Bacillota</taxon>
        <taxon>Negativicutes</taxon>
        <taxon>Veillonellales</taxon>
        <taxon>Veillonellaceae</taxon>
        <taxon>Megasphaera</taxon>
    </lineage>
</organism>
<reference evidence="6 7" key="1">
    <citation type="submission" date="2017-05" db="EMBL/GenBank/DDBJ databases">
        <authorList>
            <person name="Song R."/>
            <person name="Chenine A.L."/>
            <person name="Ruprecht R.M."/>
        </authorList>
    </citation>
    <scope>NUCLEOTIDE SEQUENCE [LARGE SCALE GENOMIC DNA]</scope>
    <source>
        <strain evidence="6 7">KA00229</strain>
    </source>
</reference>
<keyword evidence="5" id="KW-0653">Protein transport</keyword>
<dbReference type="AlphaFoldDB" id="A0A2J8BAU4"/>
<keyword evidence="5" id="KW-0813">Transport</keyword>
<feature type="transmembrane region" description="Helical" evidence="5">
    <location>
        <begin position="76"/>
        <end position="97"/>
    </location>
</feature>
<comment type="subunit">
    <text evidence="5">Forms a complex with TatA.</text>
</comment>
<dbReference type="EMBL" id="NFMF01000005">
    <property type="protein sequence ID" value="PNH21890.1"/>
    <property type="molecule type" value="Genomic_DNA"/>
</dbReference>
<name>A0A2J8BAU4_9FIRM</name>
<dbReference type="Pfam" id="PF00902">
    <property type="entry name" value="TatC"/>
    <property type="match status" value="1"/>
</dbReference>
<keyword evidence="3 5" id="KW-1133">Transmembrane helix</keyword>
<dbReference type="PANTHER" id="PTHR30371:SF0">
    <property type="entry name" value="SEC-INDEPENDENT PROTEIN TRANSLOCASE PROTEIN TATC, CHLOROPLASTIC-RELATED"/>
    <property type="match status" value="1"/>
</dbReference>
<feature type="transmembrane region" description="Helical" evidence="5">
    <location>
        <begin position="29"/>
        <end position="47"/>
    </location>
</feature>
<dbReference type="HAMAP" id="MF_00902">
    <property type="entry name" value="TatC"/>
    <property type="match status" value="1"/>
</dbReference>
<keyword evidence="2 5" id="KW-0812">Transmembrane</keyword>
<dbReference type="NCBIfam" id="TIGR00945">
    <property type="entry name" value="tatC"/>
    <property type="match status" value="1"/>
</dbReference>
<evidence type="ECO:0000313" key="7">
    <source>
        <dbReference type="Proteomes" id="UP000242958"/>
    </source>
</evidence>
<dbReference type="PRINTS" id="PR01840">
    <property type="entry name" value="TATCFAMILY"/>
</dbReference>
<keyword evidence="5" id="KW-0811">Translocation</keyword>
<dbReference type="InterPro" id="IPR002033">
    <property type="entry name" value="TatC"/>
</dbReference>
<dbReference type="GO" id="GO:0043953">
    <property type="term" value="P:protein transport by the Tat complex"/>
    <property type="evidence" value="ECO:0007669"/>
    <property type="project" value="UniProtKB-UniRule"/>
</dbReference>